<gene>
    <name evidence="1" type="ORF">PVK06_042590</name>
</gene>
<sequence length="242" mass="27535">MTDLGVMTYFLGMEVNQSDQGIFISQHAFALKILNRFCMSNCKIVSTPVAQGEKLASYGNQERVDEKEYRSLVGCLLYLTTTRPDIMYAVSLLSKFMHCYHVVHFKAAKRVLKYLKGTLNHRVISEKAKELKLIRYSDSDWVGSINDMKSTSGYFFTLGSGVFCWSSKKQQTVAQSTAKAEYIAAAAAVNQAIWLRKLLCDLNEEQVEATEIRVDNQLAVTIAKNLFFHGKMKHFKIKFHFV</sequence>
<evidence type="ECO:0000313" key="1">
    <source>
        <dbReference type="EMBL" id="KAK5774734.1"/>
    </source>
</evidence>
<dbReference type="PANTHER" id="PTHR11439">
    <property type="entry name" value="GAG-POL-RELATED RETROTRANSPOSON"/>
    <property type="match status" value="1"/>
</dbReference>
<dbReference type="Proteomes" id="UP001358586">
    <property type="component" value="Chromosome 12"/>
</dbReference>
<keyword evidence="2" id="KW-1185">Reference proteome</keyword>
<accession>A0ABR0ML65</accession>
<dbReference type="SUPFAM" id="SSF56672">
    <property type="entry name" value="DNA/RNA polymerases"/>
    <property type="match status" value="1"/>
</dbReference>
<comment type="caution">
    <text evidence="1">The sequence shown here is derived from an EMBL/GenBank/DDBJ whole genome shotgun (WGS) entry which is preliminary data.</text>
</comment>
<evidence type="ECO:0000313" key="2">
    <source>
        <dbReference type="Proteomes" id="UP001358586"/>
    </source>
</evidence>
<dbReference type="EMBL" id="JARKNE010000012">
    <property type="protein sequence ID" value="KAK5774734.1"/>
    <property type="molecule type" value="Genomic_DNA"/>
</dbReference>
<name>A0ABR0ML65_GOSAR</name>
<dbReference type="InterPro" id="IPR043502">
    <property type="entry name" value="DNA/RNA_pol_sf"/>
</dbReference>
<reference evidence="1 2" key="1">
    <citation type="submission" date="2023-03" db="EMBL/GenBank/DDBJ databases">
        <title>WGS of Gossypium arboreum.</title>
        <authorList>
            <person name="Yu D."/>
        </authorList>
    </citation>
    <scope>NUCLEOTIDE SEQUENCE [LARGE SCALE GENOMIC DNA]</scope>
    <source>
        <tissue evidence="1">Leaf</tissue>
    </source>
</reference>
<proteinExistence type="predicted"/>
<protein>
    <submittedName>
        <fullName evidence="1">Uncharacterized protein</fullName>
    </submittedName>
</protein>
<dbReference type="CDD" id="cd09272">
    <property type="entry name" value="RNase_HI_RT_Ty1"/>
    <property type="match status" value="1"/>
</dbReference>
<organism evidence="1 2">
    <name type="scientific">Gossypium arboreum</name>
    <name type="common">Tree cotton</name>
    <name type="synonym">Gossypium nanking</name>
    <dbReference type="NCBI Taxonomy" id="29729"/>
    <lineage>
        <taxon>Eukaryota</taxon>
        <taxon>Viridiplantae</taxon>
        <taxon>Streptophyta</taxon>
        <taxon>Embryophyta</taxon>
        <taxon>Tracheophyta</taxon>
        <taxon>Spermatophyta</taxon>
        <taxon>Magnoliopsida</taxon>
        <taxon>eudicotyledons</taxon>
        <taxon>Gunneridae</taxon>
        <taxon>Pentapetalae</taxon>
        <taxon>rosids</taxon>
        <taxon>malvids</taxon>
        <taxon>Malvales</taxon>
        <taxon>Malvaceae</taxon>
        <taxon>Malvoideae</taxon>
        <taxon>Gossypium</taxon>
    </lineage>
</organism>
<dbReference type="PANTHER" id="PTHR11439:SF503">
    <property type="entry name" value="CYSTEINE-RICH RLK (RECEPTOR-LIKE PROTEIN KINASE) 8"/>
    <property type="match status" value="1"/>
</dbReference>